<accession>A0ABY8NTB8</accession>
<dbReference type="GO" id="GO:0003677">
    <property type="term" value="F:DNA binding"/>
    <property type="evidence" value="ECO:0007669"/>
    <property type="project" value="UniProtKB-KW"/>
</dbReference>
<name>A0ABY8NTB8_9GAMM</name>
<dbReference type="InterPro" id="IPR010985">
    <property type="entry name" value="Ribbon_hlx_hlx"/>
</dbReference>
<gene>
    <name evidence="3" type="ORF">QE258_08435</name>
</gene>
<dbReference type="EMBL" id="CP123523">
    <property type="protein sequence ID" value="WGM07267.1"/>
    <property type="molecule type" value="Genomic_DNA"/>
</dbReference>
<dbReference type="RefSeq" id="WP_034250104.1">
    <property type="nucleotide sequence ID" value="NZ_CP123523.1"/>
</dbReference>
<proteinExistence type="predicted"/>
<protein>
    <submittedName>
        <fullName evidence="3">Arc family DNA-binding protein</fullName>
    </submittedName>
</protein>
<sequence length="67" mass="8080">MTTELKDRLHEEARRNTRSLNSEIVKRLEDSLSKENQQLSENKDDFENRISMLEDMIEKLKKEIQMN</sequence>
<evidence type="ECO:0000259" key="2">
    <source>
        <dbReference type="Pfam" id="PF03869"/>
    </source>
</evidence>
<evidence type="ECO:0000313" key="4">
    <source>
        <dbReference type="Proteomes" id="UP001177592"/>
    </source>
</evidence>
<dbReference type="InterPro" id="IPR005569">
    <property type="entry name" value="Arc_DNA-bd_dom"/>
</dbReference>
<dbReference type="SUPFAM" id="SSF47598">
    <property type="entry name" value="Ribbon-helix-helix"/>
    <property type="match status" value="1"/>
</dbReference>
<keyword evidence="3" id="KW-0238">DNA-binding</keyword>
<reference evidence="3" key="1">
    <citation type="submission" date="2023-04" db="EMBL/GenBank/DDBJ databases">
        <title>Genome dynamics across the evolutionary transition to endosymbiosis.</title>
        <authorList>
            <person name="Siozios S."/>
            <person name="Nadal-Jimenez P."/>
            <person name="Azagi T."/>
            <person name="Sprong H."/>
            <person name="Frost C.L."/>
            <person name="Parratt S.R."/>
            <person name="Taylor G."/>
            <person name="Brettell L."/>
            <person name="Lew K.C."/>
            <person name="Croft L."/>
            <person name="King K.C."/>
            <person name="Brockhurst M.A."/>
            <person name="Hypsa V."/>
            <person name="Novakova E."/>
            <person name="Darby A.C."/>
            <person name="Hurst G.D.D."/>
        </authorList>
    </citation>
    <scope>NUCLEOTIDE SEQUENCE</scope>
    <source>
        <strain evidence="3">ANv_CAN</strain>
    </source>
</reference>
<organism evidence="3 4">
    <name type="scientific">Arsenophonus nasoniae</name>
    <name type="common">son-killer infecting Nasonia vitripennis</name>
    <dbReference type="NCBI Taxonomy" id="638"/>
    <lineage>
        <taxon>Bacteria</taxon>
        <taxon>Pseudomonadati</taxon>
        <taxon>Pseudomonadota</taxon>
        <taxon>Gammaproteobacteria</taxon>
        <taxon>Enterobacterales</taxon>
        <taxon>Morganellaceae</taxon>
        <taxon>Arsenophonus</taxon>
    </lineage>
</organism>
<dbReference type="Pfam" id="PF03869">
    <property type="entry name" value="Arc"/>
    <property type="match status" value="1"/>
</dbReference>
<dbReference type="Proteomes" id="UP001177592">
    <property type="component" value="Chromosome"/>
</dbReference>
<keyword evidence="4" id="KW-1185">Reference proteome</keyword>
<feature type="domain" description="Arc-like DNA binding" evidence="2">
    <location>
        <begin position="3"/>
        <end position="36"/>
    </location>
</feature>
<feature type="coiled-coil region" evidence="1">
    <location>
        <begin position="25"/>
        <end position="63"/>
    </location>
</feature>
<evidence type="ECO:0000256" key="1">
    <source>
        <dbReference type="SAM" id="Coils"/>
    </source>
</evidence>
<evidence type="ECO:0000313" key="3">
    <source>
        <dbReference type="EMBL" id="WGM07267.1"/>
    </source>
</evidence>
<dbReference type="Gene3D" id="1.10.1220.10">
    <property type="entry name" value="Met repressor-like"/>
    <property type="match status" value="1"/>
</dbReference>
<keyword evidence="1" id="KW-0175">Coiled coil</keyword>
<dbReference type="InterPro" id="IPR013321">
    <property type="entry name" value="Arc_rbn_hlx_hlx"/>
</dbReference>